<evidence type="ECO:0000313" key="1">
    <source>
        <dbReference type="EMBL" id="KAH7974084.1"/>
    </source>
</evidence>
<sequence>MGVLQLEFAIHRSRSLSQLVILAVSVFTLRMRPLIVILITSWSDPRFVPTFCHKACRVPIRSKRSGVVSLVVLMPMRVELSLALLQATNTTWREANLRLRIDQNQNTATVSTPTKDMAMNLIEVSKIKVGETEHSVEMYGLAPDDAVKGVIHGVPT</sequence>
<protein>
    <submittedName>
        <fullName evidence="1">Uncharacterized protein</fullName>
    </submittedName>
</protein>
<gene>
    <name evidence="1" type="ORF">HPB49_009744</name>
</gene>
<evidence type="ECO:0000313" key="2">
    <source>
        <dbReference type="Proteomes" id="UP000821865"/>
    </source>
</evidence>
<comment type="caution">
    <text evidence="1">The sequence shown here is derived from an EMBL/GenBank/DDBJ whole genome shotgun (WGS) entry which is preliminary data.</text>
</comment>
<keyword evidence="2" id="KW-1185">Reference proteome</keyword>
<proteinExistence type="predicted"/>
<dbReference type="Proteomes" id="UP000821865">
    <property type="component" value="Chromosome 10"/>
</dbReference>
<name>A0ACB8DNF7_DERSI</name>
<dbReference type="EMBL" id="CM023479">
    <property type="protein sequence ID" value="KAH7974084.1"/>
    <property type="molecule type" value="Genomic_DNA"/>
</dbReference>
<accession>A0ACB8DNF7</accession>
<reference evidence="1" key="1">
    <citation type="submission" date="2020-05" db="EMBL/GenBank/DDBJ databases">
        <title>Large-scale comparative analyses of tick genomes elucidate their genetic diversity and vector capacities.</title>
        <authorList>
            <person name="Jia N."/>
            <person name="Wang J."/>
            <person name="Shi W."/>
            <person name="Du L."/>
            <person name="Sun Y."/>
            <person name="Zhan W."/>
            <person name="Jiang J."/>
            <person name="Wang Q."/>
            <person name="Zhang B."/>
            <person name="Ji P."/>
            <person name="Sakyi L.B."/>
            <person name="Cui X."/>
            <person name="Yuan T."/>
            <person name="Jiang B."/>
            <person name="Yang W."/>
            <person name="Lam T.T.-Y."/>
            <person name="Chang Q."/>
            <person name="Ding S."/>
            <person name="Wang X."/>
            <person name="Zhu J."/>
            <person name="Ruan X."/>
            <person name="Zhao L."/>
            <person name="Wei J."/>
            <person name="Que T."/>
            <person name="Du C."/>
            <person name="Cheng J."/>
            <person name="Dai P."/>
            <person name="Han X."/>
            <person name="Huang E."/>
            <person name="Gao Y."/>
            <person name="Liu J."/>
            <person name="Shao H."/>
            <person name="Ye R."/>
            <person name="Li L."/>
            <person name="Wei W."/>
            <person name="Wang X."/>
            <person name="Wang C."/>
            <person name="Yang T."/>
            <person name="Huo Q."/>
            <person name="Li W."/>
            <person name="Guo W."/>
            <person name="Chen H."/>
            <person name="Zhou L."/>
            <person name="Ni X."/>
            <person name="Tian J."/>
            <person name="Zhou Y."/>
            <person name="Sheng Y."/>
            <person name="Liu T."/>
            <person name="Pan Y."/>
            <person name="Xia L."/>
            <person name="Li J."/>
            <person name="Zhao F."/>
            <person name="Cao W."/>
        </authorList>
    </citation>
    <scope>NUCLEOTIDE SEQUENCE</scope>
    <source>
        <strain evidence="1">Dsil-2018</strain>
    </source>
</reference>
<organism evidence="1 2">
    <name type="scientific">Dermacentor silvarum</name>
    <name type="common">Tick</name>
    <dbReference type="NCBI Taxonomy" id="543639"/>
    <lineage>
        <taxon>Eukaryota</taxon>
        <taxon>Metazoa</taxon>
        <taxon>Ecdysozoa</taxon>
        <taxon>Arthropoda</taxon>
        <taxon>Chelicerata</taxon>
        <taxon>Arachnida</taxon>
        <taxon>Acari</taxon>
        <taxon>Parasitiformes</taxon>
        <taxon>Ixodida</taxon>
        <taxon>Ixodoidea</taxon>
        <taxon>Ixodidae</taxon>
        <taxon>Rhipicephalinae</taxon>
        <taxon>Dermacentor</taxon>
    </lineage>
</organism>